<comment type="caution">
    <text evidence="2">The sequence shown here is derived from an EMBL/GenBank/DDBJ whole genome shotgun (WGS) entry which is preliminary data.</text>
</comment>
<keyword evidence="1" id="KW-0732">Signal</keyword>
<organism evidence="2 3">
    <name type="scientific">Candidatus Liptonbacteria bacterium RIFCSPLOWO2_01_FULL_45_15</name>
    <dbReference type="NCBI Taxonomy" id="1798649"/>
    <lineage>
        <taxon>Bacteria</taxon>
        <taxon>Candidatus Liptoniibacteriota</taxon>
    </lineage>
</organism>
<protein>
    <submittedName>
        <fullName evidence="2">Uncharacterized protein</fullName>
    </submittedName>
</protein>
<feature type="chain" id="PRO_5009582270" evidence="1">
    <location>
        <begin position="28"/>
        <end position="132"/>
    </location>
</feature>
<reference evidence="2 3" key="1">
    <citation type="journal article" date="2016" name="Nat. Commun.">
        <title>Thousands of microbial genomes shed light on interconnected biogeochemical processes in an aquifer system.</title>
        <authorList>
            <person name="Anantharaman K."/>
            <person name="Brown C.T."/>
            <person name="Hug L.A."/>
            <person name="Sharon I."/>
            <person name="Castelle C.J."/>
            <person name="Probst A.J."/>
            <person name="Thomas B.C."/>
            <person name="Singh A."/>
            <person name="Wilkins M.J."/>
            <person name="Karaoz U."/>
            <person name="Brodie E.L."/>
            <person name="Williams K.H."/>
            <person name="Hubbard S.S."/>
            <person name="Banfield J.F."/>
        </authorList>
    </citation>
    <scope>NUCLEOTIDE SEQUENCE [LARGE SCALE GENOMIC DNA]</scope>
</reference>
<evidence type="ECO:0000313" key="3">
    <source>
        <dbReference type="Proteomes" id="UP000176287"/>
    </source>
</evidence>
<accession>A0A1G2CCA7</accession>
<dbReference type="Proteomes" id="UP000176287">
    <property type="component" value="Unassembled WGS sequence"/>
</dbReference>
<sequence length="132" mass="14556">MNGVIKNIFLFSLLAVLLMLMPGFSNAEISFQQSQLSNPSGILENLPQPLNDFVKSARDIGVTAGSQFGKYINTSAFQGPINVNLNQLKDIDVTQNGLYQLAVKLFTSVGNLFVWILNIVIDLIKQILSFVH</sequence>
<gene>
    <name evidence="2" type="ORF">A3B13_03425</name>
</gene>
<dbReference type="EMBL" id="MHKZ01000047">
    <property type="protein sequence ID" value="OGY99023.1"/>
    <property type="molecule type" value="Genomic_DNA"/>
</dbReference>
<feature type="signal peptide" evidence="1">
    <location>
        <begin position="1"/>
        <end position="27"/>
    </location>
</feature>
<proteinExistence type="predicted"/>
<dbReference type="AlphaFoldDB" id="A0A1G2CCA7"/>
<evidence type="ECO:0000313" key="2">
    <source>
        <dbReference type="EMBL" id="OGY99023.1"/>
    </source>
</evidence>
<name>A0A1G2CCA7_9BACT</name>
<evidence type="ECO:0000256" key="1">
    <source>
        <dbReference type="SAM" id="SignalP"/>
    </source>
</evidence>